<dbReference type="GO" id="GO:0000432">
    <property type="term" value="P:positive regulation of transcription from RNA polymerase II promoter by glucose"/>
    <property type="evidence" value="ECO:0007669"/>
    <property type="project" value="TreeGrafter"/>
</dbReference>
<proteinExistence type="predicted"/>
<feature type="region of interest" description="Disordered" evidence="1">
    <location>
        <begin position="153"/>
        <end position="184"/>
    </location>
</feature>
<dbReference type="PANTHER" id="PTHR28164">
    <property type="entry name" value="PROTEIN STB3"/>
    <property type="match status" value="1"/>
</dbReference>
<feature type="compositionally biased region" description="Acidic residues" evidence="1">
    <location>
        <begin position="257"/>
        <end position="271"/>
    </location>
</feature>
<dbReference type="GO" id="GO:0005634">
    <property type="term" value="C:nucleus"/>
    <property type="evidence" value="ECO:0007669"/>
    <property type="project" value="TreeGrafter"/>
</dbReference>
<name>A0AAV5RD35_STABA</name>
<dbReference type="Proteomes" id="UP001362899">
    <property type="component" value="Unassembled WGS sequence"/>
</dbReference>
<evidence type="ECO:0000313" key="3">
    <source>
        <dbReference type="Proteomes" id="UP001362899"/>
    </source>
</evidence>
<feature type="region of interest" description="Disordered" evidence="1">
    <location>
        <begin position="15"/>
        <end position="52"/>
    </location>
</feature>
<evidence type="ECO:0000313" key="2">
    <source>
        <dbReference type="EMBL" id="GMM49112.1"/>
    </source>
</evidence>
<feature type="region of interest" description="Disordered" evidence="1">
    <location>
        <begin position="232"/>
        <end position="275"/>
    </location>
</feature>
<dbReference type="PANTHER" id="PTHR28164:SF1">
    <property type="entry name" value="PROTEIN STB3"/>
    <property type="match status" value="1"/>
</dbReference>
<dbReference type="GO" id="GO:0043565">
    <property type="term" value="F:sequence-specific DNA binding"/>
    <property type="evidence" value="ECO:0007669"/>
    <property type="project" value="TreeGrafter"/>
</dbReference>
<organism evidence="2 3">
    <name type="scientific">Starmerella bacillaris</name>
    <name type="common">Yeast</name>
    <name type="synonym">Candida zemplinina</name>
    <dbReference type="NCBI Taxonomy" id="1247836"/>
    <lineage>
        <taxon>Eukaryota</taxon>
        <taxon>Fungi</taxon>
        <taxon>Dikarya</taxon>
        <taxon>Ascomycota</taxon>
        <taxon>Saccharomycotina</taxon>
        <taxon>Dipodascomycetes</taxon>
        <taxon>Dipodascales</taxon>
        <taxon>Trichomonascaceae</taxon>
        <taxon>Starmerella</taxon>
    </lineage>
</organism>
<reference evidence="2 3" key="1">
    <citation type="journal article" date="2023" name="Elife">
        <title>Identification of key yeast species and microbe-microbe interactions impacting larval growth of Drosophila in the wild.</title>
        <authorList>
            <person name="Mure A."/>
            <person name="Sugiura Y."/>
            <person name="Maeda R."/>
            <person name="Honda K."/>
            <person name="Sakurai N."/>
            <person name="Takahashi Y."/>
            <person name="Watada M."/>
            <person name="Katoh T."/>
            <person name="Gotoh A."/>
            <person name="Gotoh Y."/>
            <person name="Taniguchi I."/>
            <person name="Nakamura K."/>
            <person name="Hayashi T."/>
            <person name="Katayama T."/>
            <person name="Uemura T."/>
            <person name="Hattori Y."/>
        </authorList>
    </citation>
    <scope>NUCLEOTIDE SEQUENCE [LARGE SCALE GENOMIC DNA]</scope>
    <source>
        <strain evidence="2 3">SB-73</strain>
    </source>
</reference>
<comment type="caution">
    <text evidence="2">The sequence shown here is derived from an EMBL/GenBank/DDBJ whole genome shotgun (WGS) entry which is preliminary data.</text>
</comment>
<feature type="region of interest" description="Disordered" evidence="1">
    <location>
        <begin position="196"/>
        <end position="219"/>
    </location>
</feature>
<sequence length="299" mass="31954">MDATSVRPLSIHFVKSRSSSSTDMSHIVGASHDPRPRSRSSGGSRQKLRQSSFSQLSANGLAPKPLNTHSPVAVAAAAAVTADKINKLLIQQGPLPIRHITAHLASTIPGFGELSLSKQRRLIIGVLESPKSEFVKVGWGRWAVRSMGDIDDSEFSTKTESLSPQPNSTGPTPPPVTPLGSQGSLRSLGSLVQVAAQGDQGDQGDQAAQSIPRTQQRSFTFSHRESIISSLLPTSKPPLSPSLHPVDDNAVFSDSESSSESEVENTDEEDWQSMGPVQLLHTSPREQEAIAALVQLKHV</sequence>
<dbReference type="InterPro" id="IPR018818">
    <property type="entry name" value="Stb3"/>
</dbReference>
<protein>
    <submittedName>
        <fullName evidence="2">Stb3 protein</fullName>
    </submittedName>
</protein>
<feature type="compositionally biased region" description="Low complexity" evidence="1">
    <location>
        <begin position="196"/>
        <end position="209"/>
    </location>
</feature>
<dbReference type="EMBL" id="BTGC01000001">
    <property type="protein sequence ID" value="GMM49112.1"/>
    <property type="molecule type" value="Genomic_DNA"/>
</dbReference>
<dbReference type="AlphaFoldDB" id="A0AAV5RD35"/>
<keyword evidence="3" id="KW-1185">Reference proteome</keyword>
<feature type="compositionally biased region" description="Low complexity" evidence="1">
    <location>
        <begin position="39"/>
        <end position="52"/>
    </location>
</feature>
<dbReference type="Pfam" id="PF10330">
    <property type="entry name" value="Stb3"/>
    <property type="match status" value="1"/>
</dbReference>
<evidence type="ECO:0000256" key="1">
    <source>
        <dbReference type="SAM" id="MobiDB-lite"/>
    </source>
</evidence>
<accession>A0AAV5RD35</accession>
<gene>
    <name evidence="2" type="ORF">DASB73_000700</name>
</gene>